<evidence type="ECO:0000256" key="1">
    <source>
        <dbReference type="ARBA" id="ARBA00022737"/>
    </source>
</evidence>
<evidence type="ECO:0000256" key="3">
    <source>
        <dbReference type="PROSITE-ProRule" id="PRU00023"/>
    </source>
</evidence>
<sequence>MRPSQQKRFLWDSLKTTGPDDPKDPVHDTVMLYINALLGKKPTLRMGLKPEFLAQRCRILGGNVYLHFVKPYAPSEWTHQNLLDNIKAGVEGSGYMYGSQGRTVIMLVIDMIAGNLSEKEGGDEIAVCLVRGADVRLIDLDGNTALHYAVRRGLPAVVSQLVEAGSDVQARNCNGETPHEFASIKRIQRGQEGTGETRYGRIHRAFVRLLDAVQESTGGEFRASDGLSYSGPS</sequence>
<dbReference type="GO" id="GO:0004842">
    <property type="term" value="F:ubiquitin-protein transferase activity"/>
    <property type="evidence" value="ECO:0007669"/>
    <property type="project" value="TreeGrafter"/>
</dbReference>
<dbReference type="GO" id="GO:0085020">
    <property type="term" value="P:protein K6-linked ubiquitination"/>
    <property type="evidence" value="ECO:0007669"/>
    <property type="project" value="TreeGrafter"/>
</dbReference>
<organism evidence="4 5">
    <name type="scientific">Podospora australis</name>
    <dbReference type="NCBI Taxonomy" id="1536484"/>
    <lineage>
        <taxon>Eukaryota</taxon>
        <taxon>Fungi</taxon>
        <taxon>Dikarya</taxon>
        <taxon>Ascomycota</taxon>
        <taxon>Pezizomycotina</taxon>
        <taxon>Sordariomycetes</taxon>
        <taxon>Sordariomycetidae</taxon>
        <taxon>Sordariales</taxon>
        <taxon>Podosporaceae</taxon>
        <taxon>Podospora</taxon>
    </lineage>
</organism>
<dbReference type="InterPro" id="IPR002110">
    <property type="entry name" value="Ankyrin_rpt"/>
</dbReference>
<proteinExistence type="predicted"/>
<accession>A0AAN7AGJ5</accession>
<reference evidence="4" key="2">
    <citation type="submission" date="2023-05" db="EMBL/GenBank/DDBJ databases">
        <authorList>
            <consortium name="Lawrence Berkeley National Laboratory"/>
            <person name="Steindorff A."/>
            <person name="Hensen N."/>
            <person name="Bonometti L."/>
            <person name="Westerberg I."/>
            <person name="Brannstrom I.O."/>
            <person name="Guillou S."/>
            <person name="Cros-Aarteil S."/>
            <person name="Calhoun S."/>
            <person name="Haridas S."/>
            <person name="Kuo A."/>
            <person name="Mondo S."/>
            <person name="Pangilinan J."/>
            <person name="Riley R."/>
            <person name="Labutti K."/>
            <person name="Andreopoulos B."/>
            <person name="Lipzen A."/>
            <person name="Chen C."/>
            <person name="Yanf M."/>
            <person name="Daum C."/>
            <person name="Ng V."/>
            <person name="Clum A."/>
            <person name="Ohm R."/>
            <person name="Martin F."/>
            <person name="Silar P."/>
            <person name="Natvig D."/>
            <person name="Lalanne C."/>
            <person name="Gautier V."/>
            <person name="Ament-Velasquez S.L."/>
            <person name="Kruys A."/>
            <person name="Hutchinson M.I."/>
            <person name="Powell A.J."/>
            <person name="Barry K."/>
            <person name="Miller A.N."/>
            <person name="Grigoriev I.V."/>
            <person name="Debuchy R."/>
            <person name="Gladieux P."/>
            <person name="Thoren M.H."/>
            <person name="Johannesson H."/>
        </authorList>
    </citation>
    <scope>NUCLEOTIDE SEQUENCE</scope>
    <source>
        <strain evidence="4">PSN309</strain>
    </source>
</reference>
<feature type="repeat" description="ANK" evidence="3">
    <location>
        <begin position="141"/>
        <end position="173"/>
    </location>
</feature>
<dbReference type="AlphaFoldDB" id="A0AAN7AGJ5"/>
<evidence type="ECO:0000256" key="2">
    <source>
        <dbReference type="ARBA" id="ARBA00023043"/>
    </source>
</evidence>
<dbReference type="Proteomes" id="UP001302126">
    <property type="component" value="Unassembled WGS sequence"/>
</dbReference>
<reference evidence="4" key="1">
    <citation type="journal article" date="2023" name="Mol. Phylogenet. Evol.">
        <title>Genome-scale phylogeny and comparative genomics of the fungal order Sordariales.</title>
        <authorList>
            <person name="Hensen N."/>
            <person name="Bonometti L."/>
            <person name="Westerberg I."/>
            <person name="Brannstrom I.O."/>
            <person name="Guillou S."/>
            <person name="Cros-Aarteil S."/>
            <person name="Calhoun S."/>
            <person name="Haridas S."/>
            <person name="Kuo A."/>
            <person name="Mondo S."/>
            <person name="Pangilinan J."/>
            <person name="Riley R."/>
            <person name="LaButti K."/>
            <person name="Andreopoulos B."/>
            <person name="Lipzen A."/>
            <person name="Chen C."/>
            <person name="Yan M."/>
            <person name="Daum C."/>
            <person name="Ng V."/>
            <person name="Clum A."/>
            <person name="Steindorff A."/>
            <person name="Ohm R.A."/>
            <person name="Martin F."/>
            <person name="Silar P."/>
            <person name="Natvig D.O."/>
            <person name="Lalanne C."/>
            <person name="Gautier V."/>
            <person name="Ament-Velasquez S.L."/>
            <person name="Kruys A."/>
            <person name="Hutchinson M.I."/>
            <person name="Powell A.J."/>
            <person name="Barry K."/>
            <person name="Miller A.N."/>
            <person name="Grigoriev I.V."/>
            <person name="Debuchy R."/>
            <person name="Gladieux P."/>
            <person name="Hiltunen Thoren M."/>
            <person name="Johannesson H."/>
        </authorList>
    </citation>
    <scope>NUCLEOTIDE SEQUENCE</scope>
    <source>
        <strain evidence="4">PSN309</strain>
    </source>
</reference>
<dbReference type="PROSITE" id="PS50297">
    <property type="entry name" value="ANK_REP_REGION"/>
    <property type="match status" value="1"/>
</dbReference>
<dbReference type="PANTHER" id="PTHR24171:SF8">
    <property type="entry name" value="BRCA1-ASSOCIATED RING DOMAIN PROTEIN 1"/>
    <property type="match status" value="1"/>
</dbReference>
<keyword evidence="1" id="KW-0677">Repeat</keyword>
<dbReference type="PROSITE" id="PS50088">
    <property type="entry name" value="ANK_REPEAT"/>
    <property type="match status" value="1"/>
</dbReference>
<dbReference type="InterPro" id="IPR036770">
    <property type="entry name" value="Ankyrin_rpt-contain_sf"/>
</dbReference>
<keyword evidence="5" id="KW-1185">Reference proteome</keyword>
<dbReference type="SUPFAM" id="SSF48403">
    <property type="entry name" value="Ankyrin repeat"/>
    <property type="match status" value="1"/>
</dbReference>
<dbReference type="EMBL" id="MU864439">
    <property type="protein sequence ID" value="KAK4185829.1"/>
    <property type="molecule type" value="Genomic_DNA"/>
</dbReference>
<dbReference type="SMART" id="SM00248">
    <property type="entry name" value="ANK"/>
    <property type="match status" value="1"/>
</dbReference>
<evidence type="ECO:0000313" key="5">
    <source>
        <dbReference type="Proteomes" id="UP001302126"/>
    </source>
</evidence>
<name>A0AAN7AGJ5_9PEZI</name>
<dbReference type="PANTHER" id="PTHR24171">
    <property type="entry name" value="ANKYRIN REPEAT DOMAIN-CONTAINING PROTEIN 39-RELATED"/>
    <property type="match status" value="1"/>
</dbReference>
<dbReference type="Pfam" id="PF12796">
    <property type="entry name" value="Ank_2"/>
    <property type="match status" value="1"/>
</dbReference>
<evidence type="ECO:0000313" key="4">
    <source>
        <dbReference type="EMBL" id="KAK4185829.1"/>
    </source>
</evidence>
<keyword evidence="2 3" id="KW-0040">ANK repeat</keyword>
<evidence type="ECO:0008006" key="6">
    <source>
        <dbReference type="Google" id="ProtNLM"/>
    </source>
</evidence>
<protein>
    <recommendedName>
        <fullName evidence="6">Ankyrin repeat protein</fullName>
    </recommendedName>
</protein>
<dbReference type="Gene3D" id="1.25.40.20">
    <property type="entry name" value="Ankyrin repeat-containing domain"/>
    <property type="match status" value="1"/>
</dbReference>
<gene>
    <name evidence="4" type="ORF">QBC35DRAFT_502900</name>
</gene>
<comment type="caution">
    <text evidence="4">The sequence shown here is derived from an EMBL/GenBank/DDBJ whole genome shotgun (WGS) entry which is preliminary data.</text>
</comment>